<organism evidence="2 3">
    <name type="scientific">Umboniibacter marinipuniceus</name>
    <dbReference type="NCBI Taxonomy" id="569599"/>
    <lineage>
        <taxon>Bacteria</taxon>
        <taxon>Pseudomonadati</taxon>
        <taxon>Pseudomonadota</taxon>
        <taxon>Gammaproteobacteria</taxon>
        <taxon>Cellvibrionales</taxon>
        <taxon>Cellvibrionaceae</taxon>
        <taxon>Umboniibacter</taxon>
    </lineage>
</organism>
<gene>
    <name evidence="2" type="ORF">DFR27_0571</name>
</gene>
<reference evidence="2 3" key="1">
    <citation type="submission" date="2018-10" db="EMBL/GenBank/DDBJ databases">
        <title>Genomic Encyclopedia of Type Strains, Phase IV (KMG-IV): sequencing the most valuable type-strain genomes for metagenomic binning, comparative biology and taxonomic classification.</title>
        <authorList>
            <person name="Goeker M."/>
        </authorList>
    </citation>
    <scope>NUCLEOTIDE SEQUENCE [LARGE SCALE GENOMIC DNA]</scope>
    <source>
        <strain evidence="2 3">DSM 25080</strain>
    </source>
</reference>
<feature type="transmembrane region" description="Helical" evidence="1">
    <location>
        <begin position="89"/>
        <end position="112"/>
    </location>
</feature>
<dbReference type="SUPFAM" id="SSF81324">
    <property type="entry name" value="Voltage-gated potassium channels"/>
    <property type="match status" value="1"/>
</dbReference>
<feature type="transmembrane region" description="Helical" evidence="1">
    <location>
        <begin position="60"/>
        <end position="83"/>
    </location>
</feature>
<comment type="caution">
    <text evidence="2">The sequence shown here is derived from an EMBL/GenBank/DDBJ whole genome shotgun (WGS) entry which is preliminary data.</text>
</comment>
<feature type="transmembrane region" description="Helical" evidence="1">
    <location>
        <begin position="133"/>
        <end position="154"/>
    </location>
</feature>
<dbReference type="RefSeq" id="WP_245962588.1">
    <property type="nucleotide sequence ID" value="NZ_REFJ01000001.1"/>
</dbReference>
<evidence type="ECO:0000313" key="2">
    <source>
        <dbReference type="EMBL" id="RMA82620.1"/>
    </source>
</evidence>
<feature type="transmembrane region" description="Helical" evidence="1">
    <location>
        <begin position="28"/>
        <end position="48"/>
    </location>
</feature>
<name>A0A3M0ACG6_9GAMM</name>
<feature type="transmembrane region" description="Helical" evidence="1">
    <location>
        <begin position="194"/>
        <end position="219"/>
    </location>
</feature>
<keyword evidence="1" id="KW-1133">Transmembrane helix</keyword>
<dbReference type="Gene3D" id="1.10.287.70">
    <property type="match status" value="1"/>
</dbReference>
<protein>
    <recommendedName>
        <fullName evidence="4">Ion channel</fullName>
    </recommendedName>
</protein>
<dbReference type="Proteomes" id="UP000267187">
    <property type="component" value="Unassembled WGS sequence"/>
</dbReference>
<evidence type="ECO:0008006" key="4">
    <source>
        <dbReference type="Google" id="ProtNLM"/>
    </source>
</evidence>
<keyword evidence="1" id="KW-0812">Transmembrane</keyword>
<sequence length="233" mass="26224">MKKNNSKSVVGASSFSLKMDRLKKNDSFIVDFWALVFSALGKLSLFTLVRKIFPKARTGFFSEVWALGHVFLSIAAVPAVLYIENRTAGIAISIYALIRVFEVVVYQTNVLLFDEYRATKASKEYALKGYRRIVILLMQNYFEIIFWFAAQYIVFQGMFSFAVEGSHESVLGAVYTSFVVMTSFGYYNVTPLGVLAYSLVIGQAMIGLFMTLLSLARFIGLIPTPKSMDVHEQ</sequence>
<keyword evidence="3" id="KW-1185">Reference proteome</keyword>
<dbReference type="EMBL" id="REFJ01000001">
    <property type="protein sequence ID" value="RMA82620.1"/>
    <property type="molecule type" value="Genomic_DNA"/>
</dbReference>
<evidence type="ECO:0000313" key="3">
    <source>
        <dbReference type="Proteomes" id="UP000267187"/>
    </source>
</evidence>
<accession>A0A3M0ACG6</accession>
<feature type="transmembrane region" description="Helical" evidence="1">
    <location>
        <begin position="169"/>
        <end position="187"/>
    </location>
</feature>
<keyword evidence="1" id="KW-0472">Membrane</keyword>
<proteinExistence type="predicted"/>
<evidence type="ECO:0000256" key="1">
    <source>
        <dbReference type="SAM" id="Phobius"/>
    </source>
</evidence>
<dbReference type="AlphaFoldDB" id="A0A3M0ACG6"/>